<name>A0A6J7KBB1_9ZZZZ</name>
<reference evidence="1" key="1">
    <citation type="submission" date="2020-05" db="EMBL/GenBank/DDBJ databases">
        <authorList>
            <person name="Chiriac C."/>
            <person name="Salcher M."/>
            <person name="Ghai R."/>
            <person name="Kavagutti S V."/>
        </authorList>
    </citation>
    <scope>NUCLEOTIDE SEQUENCE</scope>
</reference>
<gene>
    <name evidence="1" type="ORF">UFOPK3662_02615</name>
</gene>
<organism evidence="1">
    <name type="scientific">freshwater metagenome</name>
    <dbReference type="NCBI Taxonomy" id="449393"/>
    <lineage>
        <taxon>unclassified sequences</taxon>
        <taxon>metagenomes</taxon>
        <taxon>ecological metagenomes</taxon>
    </lineage>
</organism>
<evidence type="ECO:0000313" key="1">
    <source>
        <dbReference type="EMBL" id="CAB4951989.1"/>
    </source>
</evidence>
<protein>
    <submittedName>
        <fullName evidence="1">Unannotated protein</fullName>
    </submittedName>
</protein>
<proteinExistence type="predicted"/>
<dbReference type="AlphaFoldDB" id="A0A6J7KBB1"/>
<accession>A0A6J7KBB1</accession>
<dbReference type="EMBL" id="CAFBMW010000023">
    <property type="protein sequence ID" value="CAB4951989.1"/>
    <property type="molecule type" value="Genomic_DNA"/>
</dbReference>
<sequence length="128" mass="14571">MSVTPIKPGVEATRAELPPVRCASWCVHGDGHPGSRHREDQYCYSIYLEMKARLHVDPDEGDTVTVYARKDADNDQPFVVVCTPDDVEMRLTNREVHGLIERLQHAAWVAEQDRRERGAFDLGRDSVR</sequence>